<name>A0A5E7EZR5_PSEFL</name>
<gene>
    <name evidence="2" type="ORF">PS718_05089</name>
</gene>
<feature type="coiled-coil region" evidence="1">
    <location>
        <begin position="189"/>
        <end position="216"/>
    </location>
</feature>
<organism evidence="2 3">
    <name type="scientific">Pseudomonas fluorescens</name>
    <dbReference type="NCBI Taxonomy" id="294"/>
    <lineage>
        <taxon>Bacteria</taxon>
        <taxon>Pseudomonadati</taxon>
        <taxon>Pseudomonadota</taxon>
        <taxon>Gammaproteobacteria</taxon>
        <taxon>Pseudomonadales</taxon>
        <taxon>Pseudomonadaceae</taxon>
        <taxon>Pseudomonas</taxon>
    </lineage>
</organism>
<protein>
    <submittedName>
        <fullName evidence="2">Uncharacterized protein</fullName>
    </submittedName>
</protein>
<dbReference type="AlphaFoldDB" id="A0A5E7EZR5"/>
<dbReference type="Proteomes" id="UP000325375">
    <property type="component" value="Unassembled WGS sequence"/>
</dbReference>
<evidence type="ECO:0000256" key="1">
    <source>
        <dbReference type="SAM" id="Coils"/>
    </source>
</evidence>
<dbReference type="RefSeq" id="WP_150605138.1">
    <property type="nucleotide sequence ID" value="NZ_CABVHX010000031.1"/>
</dbReference>
<dbReference type="EMBL" id="CABVHX010000031">
    <property type="protein sequence ID" value="VVO32445.1"/>
    <property type="molecule type" value="Genomic_DNA"/>
</dbReference>
<proteinExistence type="predicted"/>
<evidence type="ECO:0000313" key="2">
    <source>
        <dbReference type="EMBL" id="VVO32445.1"/>
    </source>
</evidence>
<reference evidence="2 3" key="1">
    <citation type="submission" date="2019-09" db="EMBL/GenBank/DDBJ databases">
        <authorList>
            <person name="Chandra G."/>
            <person name="Truman W A."/>
        </authorList>
    </citation>
    <scope>NUCLEOTIDE SEQUENCE [LARGE SCALE GENOMIC DNA]</scope>
    <source>
        <strain evidence="2">PS718</strain>
    </source>
</reference>
<sequence>MNDTESDPDADQGEQALIQCLIDELTAMPVANATEPSPTLEIPRSCLLREWTELYWTALQRPDFLYWASQFDLNLDTFSPKGETLQALTASLTTPTLRIFTLEDDSGWWQMAPVLLSISQRIDPAGIGLPCIGGKSANPQSRFPRRLVLAFYGYPEPQNTQQAQVIVNELKTSAIAPINNDGYTTSAVIKERTAQLEDYRAVAAELEQALQTAEERKQPFVQFRIAATSVSLTSDSLIAKTESELNLGYVITRYGFKLPANAKDTRELILQLRQAKWPLPPFVSGYVQTNLLIRHYQEAFADIENCQYIIGRLEALSWNKDSTQAISLEEFSRPEPASTLGRLVARHIESLLKFRSNPAFQAILKGRNLPPDSQLLVTESGRVGTADNNHKWIALKRQVERHAGLKVLLEQLKNLAGDAGGEIRTNGKVSLVQMMRYYEMDVPENVGAARTTAQWEKTLLILHPVHMDHWYLLGPPGNETEQFTSQESQLIIDTTAAFLPSGSAPLIDYLNEGIATDLPRSALRAKADYLFNQILSAPRAQDLGNQLLSKFRLTDMAKALDAINRERLVLAALILSLDPSMGKHTRKIIGQPLSDRFFWGESFSEVRRFIDGQPELALVRNKVLATHLMLSGIAPEFLVRDIPQSVGYMSSCRWVMLKQMVLYVEQLKAGLARVLTFEQLMNLAKHPPPQFQTFRAGHACTSVLVEWAIARGLIRSEPDLDVSTYDSSTLEKAGTAFRVHTQQLDQLCRDGFHSVFPTPYTVALADLRSIFPNHRHLEDKVLVWTDAIAVPQTDPPQYSLVDLHMANRLMPDMTGWSSRLAQLNLETMTPQFSRLKKVCEQFSFVLTNRLAQMKKASLALIKEAFCELPLQQRIDIEDSTLELFALSPVPQPGAAVKPRNDTGPFAIIALLRDYTPRVFEVFVRHSQVQLRRDIDWRLLTPTADSAAPPSLAIDGDAYLRGTRPKNPASCKVRIERLTVEGAPFARQPVTVPDTFSSAKVNAIAQAAVNQLYKLHEAAALERAMTAVDLKDTETCHSTWMAFYQALSPSE</sequence>
<evidence type="ECO:0000313" key="3">
    <source>
        <dbReference type="Proteomes" id="UP000325375"/>
    </source>
</evidence>
<keyword evidence="1" id="KW-0175">Coiled coil</keyword>
<accession>A0A5E7EZR5</accession>